<feature type="signal peptide" evidence="2">
    <location>
        <begin position="1"/>
        <end position="18"/>
    </location>
</feature>
<gene>
    <name evidence="3" type="ORF">ELS82_08830</name>
</gene>
<organism evidence="3 4">
    <name type="scientific">Vibrio ouci</name>
    <dbReference type="NCBI Taxonomy" id="2499078"/>
    <lineage>
        <taxon>Bacteria</taxon>
        <taxon>Pseudomonadati</taxon>
        <taxon>Pseudomonadota</taxon>
        <taxon>Gammaproteobacteria</taxon>
        <taxon>Vibrionales</taxon>
        <taxon>Vibrionaceae</taxon>
        <taxon>Vibrio</taxon>
    </lineage>
</organism>
<comment type="caution">
    <text evidence="3">The sequence shown here is derived from an EMBL/GenBank/DDBJ whole genome shotgun (WGS) entry which is preliminary data.</text>
</comment>
<evidence type="ECO:0000313" key="3">
    <source>
        <dbReference type="EMBL" id="TFH92044.1"/>
    </source>
</evidence>
<name>A0A4Y8WGV9_9VIBR</name>
<dbReference type="InterPro" id="IPR018642">
    <property type="entry name" value="DUF2066"/>
</dbReference>
<evidence type="ECO:0000313" key="4">
    <source>
        <dbReference type="Proteomes" id="UP000297753"/>
    </source>
</evidence>
<sequence>MRHLALLVLGLVTLPAMALTNVDLYRSEVVLDQEAKNADAQARIEGMKEVIVRASGDRDAVANEVVKKALRQNSQYLTQISYGQLDGEQTLRMGFSAPHIRSLLSQAQLPVWPAARANILVWLVEEQTDRNIIWEHSPSAVLEQLKSQADKRGLPLTVPVGDFDDITGVAVSDLWGGFIQPVGAASQRYPVDAVLVVKAQGNSLRWTLYDQKPATIGVTRQAPLSGSNNGEDAAVKMVNQLSDYYAKKTAVVVANESSEAIKVRFTELSDAVGFFTLENKLKKLSSVASIDILKIQGNEVTFNVHLLSSPEEFKQEVLRAGPIKQLESVVETPLVVITEPVEPAFEATPESAQGEVESNAQSTDSTTSLETVNTPTAPLVPAEQILVYEWQGKPYVYVAPKIEGEIVIDSDSAESDVESVIQEESSAE</sequence>
<keyword evidence="2" id="KW-0732">Signal</keyword>
<dbReference type="EMBL" id="SATR01000010">
    <property type="protein sequence ID" value="TFH92044.1"/>
    <property type="molecule type" value="Genomic_DNA"/>
</dbReference>
<keyword evidence="4" id="KW-1185">Reference proteome</keyword>
<protein>
    <submittedName>
        <fullName evidence="3">DUF2066 domain-containing protein</fullName>
    </submittedName>
</protein>
<evidence type="ECO:0000256" key="2">
    <source>
        <dbReference type="SAM" id="SignalP"/>
    </source>
</evidence>
<reference evidence="3 4" key="1">
    <citation type="submission" date="2019-01" db="EMBL/GenBank/DDBJ databases">
        <title>Vibrio BEI176 sp. nov, a marine bacterium isolated from China: eastern marignal seas.</title>
        <authorList>
            <person name="Li B."/>
        </authorList>
    </citation>
    <scope>NUCLEOTIDE SEQUENCE [LARGE SCALE GENOMIC DNA]</scope>
    <source>
        <strain evidence="3 4">BEI176</strain>
    </source>
</reference>
<feature type="chain" id="PRO_5021262875" evidence="2">
    <location>
        <begin position="19"/>
        <end position="428"/>
    </location>
</feature>
<dbReference type="Proteomes" id="UP000297753">
    <property type="component" value="Unassembled WGS sequence"/>
</dbReference>
<dbReference type="Pfam" id="PF09839">
    <property type="entry name" value="DUF2066"/>
    <property type="match status" value="1"/>
</dbReference>
<accession>A0A4Y8WGV9</accession>
<proteinExistence type="predicted"/>
<feature type="region of interest" description="Disordered" evidence="1">
    <location>
        <begin position="346"/>
        <end position="375"/>
    </location>
</feature>
<dbReference type="AlphaFoldDB" id="A0A4Y8WGV9"/>
<dbReference type="RefSeq" id="WP_134835169.1">
    <property type="nucleotide sequence ID" value="NZ_SATR01000010.1"/>
</dbReference>
<evidence type="ECO:0000256" key="1">
    <source>
        <dbReference type="SAM" id="MobiDB-lite"/>
    </source>
</evidence>
<feature type="compositionally biased region" description="Polar residues" evidence="1">
    <location>
        <begin position="356"/>
        <end position="375"/>
    </location>
</feature>
<dbReference type="OrthoDB" id="6195299at2"/>